<gene>
    <name evidence="7" type="ORF">CTI12_AA418870</name>
</gene>
<dbReference type="GO" id="GO:0005730">
    <property type="term" value="C:nucleolus"/>
    <property type="evidence" value="ECO:0007669"/>
    <property type="project" value="UniProtKB-UniRule"/>
</dbReference>
<reference evidence="7 8" key="1">
    <citation type="journal article" date="2018" name="Mol. Plant">
        <title>The genome of Artemisia annua provides insight into the evolution of Asteraceae family and artemisinin biosynthesis.</title>
        <authorList>
            <person name="Shen Q."/>
            <person name="Zhang L."/>
            <person name="Liao Z."/>
            <person name="Wang S."/>
            <person name="Yan T."/>
            <person name="Shi P."/>
            <person name="Liu M."/>
            <person name="Fu X."/>
            <person name="Pan Q."/>
            <person name="Wang Y."/>
            <person name="Lv Z."/>
            <person name="Lu X."/>
            <person name="Zhang F."/>
            <person name="Jiang W."/>
            <person name="Ma Y."/>
            <person name="Chen M."/>
            <person name="Hao X."/>
            <person name="Li L."/>
            <person name="Tang Y."/>
            <person name="Lv G."/>
            <person name="Zhou Y."/>
            <person name="Sun X."/>
            <person name="Brodelius P.E."/>
            <person name="Rose J.K.C."/>
            <person name="Tang K."/>
        </authorList>
    </citation>
    <scope>NUCLEOTIDE SEQUENCE [LARGE SCALE GENOMIC DNA]</scope>
    <source>
        <strain evidence="8">cv. Huhao1</strain>
        <tissue evidence="7">Leaf</tissue>
    </source>
</reference>
<evidence type="ECO:0000256" key="1">
    <source>
        <dbReference type="ARBA" id="ARBA00004123"/>
    </source>
</evidence>
<dbReference type="Gene3D" id="3.30.390.110">
    <property type="match status" value="1"/>
</dbReference>
<evidence type="ECO:0000256" key="4">
    <source>
        <dbReference type="PIRNR" id="PIRNR003352"/>
    </source>
</evidence>
<evidence type="ECO:0000256" key="2">
    <source>
        <dbReference type="ARBA" id="ARBA00005514"/>
    </source>
</evidence>
<dbReference type="InterPro" id="IPR029004">
    <property type="entry name" value="Ribosomal_eL28/Mak16"/>
</dbReference>
<protein>
    <recommendedName>
        <fullName evidence="4">Protein MAK16 homolog</fullName>
    </recommendedName>
</protein>
<feature type="compositionally biased region" description="Basic and acidic residues" evidence="5">
    <location>
        <begin position="256"/>
        <end position="270"/>
    </location>
</feature>
<dbReference type="EMBL" id="PKPP01007008">
    <property type="protein sequence ID" value="PWA54639.1"/>
    <property type="molecule type" value="Genomic_DNA"/>
</dbReference>
<dbReference type="InterPro" id="IPR006958">
    <property type="entry name" value="Mak16"/>
</dbReference>
<dbReference type="GO" id="GO:0030687">
    <property type="term" value="C:preribosome, large subunit precursor"/>
    <property type="evidence" value="ECO:0007669"/>
    <property type="project" value="TreeGrafter"/>
</dbReference>
<dbReference type="AlphaFoldDB" id="A0A2U1M064"/>
<evidence type="ECO:0000259" key="6">
    <source>
        <dbReference type="Pfam" id="PF01778"/>
    </source>
</evidence>
<dbReference type="GO" id="GO:0000460">
    <property type="term" value="P:maturation of 5.8S rRNA"/>
    <property type="evidence" value="ECO:0007669"/>
    <property type="project" value="TreeGrafter"/>
</dbReference>
<comment type="caution">
    <text evidence="7">The sequence shown here is derived from an EMBL/GenBank/DDBJ whole genome shotgun (WGS) entry which is preliminary data.</text>
</comment>
<keyword evidence="8" id="KW-1185">Reference proteome</keyword>
<dbReference type="Pfam" id="PF01778">
    <property type="entry name" value="Ribosomal_L28e"/>
    <property type="match status" value="1"/>
</dbReference>
<dbReference type="STRING" id="35608.A0A2U1M064"/>
<dbReference type="Proteomes" id="UP000245207">
    <property type="component" value="Unassembled WGS sequence"/>
</dbReference>
<dbReference type="Pfam" id="PF04874">
    <property type="entry name" value="Mak16"/>
    <property type="match status" value="1"/>
</dbReference>
<comment type="subcellular location">
    <subcellularLocation>
        <location evidence="1">Nucleus</location>
    </subcellularLocation>
</comment>
<sequence>MQNDEVIWQVLRHKHCSYMSKITAGIFCRNPYNLTGVCNRSSCPLANSRYATIRDHEGVFYLYMKTIERAHMPNKLWERIKLPRNYEKALEIIDQNLMYWPKFLVHKAKQRLTKMTQMRIRMRKLALKTREKVVTLPRKEIKRESRREEKAITAAQLEKNIEKELVERVMKGTYGDIYNYHTDAFNNFIEEYEEPEYEVEREYVEGYDEEGEEEDEIEDFSGQEALLDGDEIGGDDEDDSSDDDDEPAVVHRKRGRPDSKYNLKKKEKDAKKKGRVLVEVEDEDSGRRQKATL</sequence>
<evidence type="ECO:0000256" key="5">
    <source>
        <dbReference type="SAM" id="MobiDB-lite"/>
    </source>
</evidence>
<dbReference type="GO" id="GO:0000470">
    <property type="term" value="P:maturation of LSU-rRNA"/>
    <property type="evidence" value="ECO:0007669"/>
    <property type="project" value="TreeGrafter"/>
</dbReference>
<organism evidence="7 8">
    <name type="scientific">Artemisia annua</name>
    <name type="common">Sweet wormwood</name>
    <dbReference type="NCBI Taxonomy" id="35608"/>
    <lineage>
        <taxon>Eukaryota</taxon>
        <taxon>Viridiplantae</taxon>
        <taxon>Streptophyta</taxon>
        <taxon>Embryophyta</taxon>
        <taxon>Tracheophyta</taxon>
        <taxon>Spermatophyta</taxon>
        <taxon>Magnoliopsida</taxon>
        <taxon>eudicotyledons</taxon>
        <taxon>Gunneridae</taxon>
        <taxon>Pentapetalae</taxon>
        <taxon>asterids</taxon>
        <taxon>campanulids</taxon>
        <taxon>Asterales</taxon>
        <taxon>Asteraceae</taxon>
        <taxon>Asteroideae</taxon>
        <taxon>Anthemideae</taxon>
        <taxon>Artemisiinae</taxon>
        <taxon>Artemisia</taxon>
    </lineage>
</organism>
<feature type="compositionally biased region" description="Acidic residues" evidence="5">
    <location>
        <begin position="205"/>
        <end position="247"/>
    </location>
</feature>
<feature type="region of interest" description="Disordered" evidence="5">
    <location>
        <begin position="205"/>
        <end position="293"/>
    </location>
</feature>
<evidence type="ECO:0000256" key="3">
    <source>
        <dbReference type="ARBA" id="ARBA00023242"/>
    </source>
</evidence>
<feature type="domain" description="Ribosomal eL28/Mak16" evidence="6">
    <location>
        <begin position="6"/>
        <end position="118"/>
    </location>
</feature>
<comment type="similarity">
    <text evidence="2 4">Belongs to the MAK16 family.</text>
</comment>
<evidence type="ECO:0000313" key="7">
    <source>
        <dbReference type="EMBL" id="PWA54639.1"/>
    </source>
</evidence>
<keyword evidence="3 4" id="KW-0539">Nucleus</keyword>
<dbReference type="OrthoDB" id="10251342at2759"/>
<dbReference type="FunFam" id="3.30.390.110:FF:000001">
    <property type="entry name" value="Protein MAK16 homolog"/>
    <property type="match status" value="1"/>
</dbReference>
<name>A0A2U1M064_ARTAN</name>
<dbReference type="PIRSF" id="PIRSF003352">
    <property type="entry name" value="MAK16"/>
    <property type="match status" value="1"/>
</dbReference>
<proteinExistence type="inferred from homology"/>
<dbReference type="PANTHER" id="PTHR23405">
    <property type="entry name" value="MAINTENANCE OF KILLER 16 MAK16 PROTEIN-RELATED"/>
    <property type="match status" value="1"/>
</dbReference>
<dbReference type="PANTHER" id="PTHR23405:SF14">
    <property type="entry name" value="PROTEIN MAK16 HOMOLOG"/>
    <property type="match status" value="1"/>
</dbReference>
<evidence type="ECO:0000313" key="8">
    <source>
        <dbReference type="Proteomes" id="UP000245207"/>
    </source>
</evidence>
<accession>A0A2U1M064</accession>